<sequence>MLILGALAAALLVAGLLPWLTGGETTIRMLALPMFLAGLLVSGVALRVHAAGRQAPPARAAGLGCDGCMCGQQPAGCATPAALDRSASTS</sequence>
<dbReference type="AlphaFoldDB" id="A0A6J4JEC9"/>
<dbReference type="EMBL" id="CADCTP010000296">
    <property type="protein sequence ID" value="CAA9276021.1"/>
    <property type="molecule type" value="Genomic_DNA"/>
</dbReference>
<organism evidence="2">
    <name type="scientific">uncultured Mycobacteriales bacterium</name>
    <dbReference type="NCBI Taxonomy" id="581187"/>
    <lineage>
        <taxon>Bacteria</taxon>
        <taxon>Bacillati</taxon>
        <taxon>Actinomycetota</taxon>
        <taxon>Actinomycetes</taxon>
        <taxon>Mycobacteriales</taxon>
        <taxon>environmental samples</taxon>
    </lineage>
</organism>
<feature type="transmembrane region" description="Helical" evidence="1">
    <location>
        <begin position="32"/>
        <end position="50"/>
    </location>
</feature>
<proteinExistence type="predicted"/>
<reference evidence="2" key="1">
    <citation type="submission" date="2020-02" db="EMBL/GenBank/DDBJ databases">
        <authorList>
            <person name="Meier V. D."/>
        </authorList>
    </citation>
    <scope>NUCLEOTIDE SEQUENCE</scope>
    <source>
        <strain evidence="2">AVDCRST_MAG41</strain>
    </source>
</reference>
<keyword evidence="1" id="KW-0472">Membrane</keyword>
<keyword evidence="1" id="KW-0812">Transmembrane</keyword>
<protein>
    <submittedName>
        <fullName evidence="2">Uncharacterized protein</fullName>
    </submittedName>
</protein>
<keyword evidence="1" id="KW-1133">Transmembrane helix</keyword>
<gene>
    <name evidence="2" type="ORF">AVDCRST_MAG41-3236</name>
</gene>
<evidence type="ECO:0000313" key="2">
    <source>
        <dbReference type="EMBL" id="CAA9276021.1"/>
    </source>
</evidence>
<evidence type="ECO:0000256" key="1">
    <source>
        <dbReference type="SAM" id="Phobius"/>
    </source>
</evidence>
<name>A0A6J4JEC9_9ACTN</name>
<accession>A0A6J4JEC9</accession>